<dbReference type="PANTHER" id="PTHR45348">
    <property type="entry name" value="HYPOTHETICAL OXIDOREDUCTASE (EUROFUNG)"/>
    <property type="match status" value="1"/>
</dbReference>
<evidence type="ECO:0000256" key="2">
    <source>
        <dbReference type="ARBA" id="ARBA00023002"/>
    </source>
</evidence>
<evidence type="ECO:0000313" key="4">
    <source>
        <dbReference type="EMBL" id="KAG5657913.1"/>
    </source>
</evidence>
<name>A0A9P7KPL3_9HYPO</name>
<evidence type="ECO:0000256" key="1">
    <source>
        <dbReference type="ARBA" id="ARBA00008072"/>
    </source>
</evidence>
<dbReference type="EMBL" id="JAGPUO010000016">
    <property type="protein sequence ID" value="KAG5657913.1"/>
    <property type="molecule type" value="Genomic_DNA"/>
</dbReference>
<sequence>MKEAYINKDLNVEIRDVPVPPAGPGELLIRTIVSGTNPKDWKIPKLMGGDPANHGDDIAGYVEAVGEGVTGFRPGDRVAAFHQMFTPHGSYAEYSLAAAKSAFHLPDDTTFEEGATIPLAAMTAALGVYQRLQLPLPWLPATVPTPLVVNGAATAVGAFAIKFATLSNVHPIIAIAGNGIPFVDTLLDKSKGDIIIDYRQGAEHINEQLRKVAEKHVISYAYDTVSDEASLMMLSKVVSAENGKIMSVIPKEDEVTQGITVLGSNVGHIHESAKEGFKVGNAEFGATIYNLISLGLADGWFSGHPHEVAKGGLAGLEGALKDLEAGKASAKKYVLRLAETPGASKE</sequence>
<reference evidence="4" key="1">
    <citation type="submission" date="2021-04" db="EMBL/GenBank/DDBJ databases">
        <title>Draft genome of Fusarium avenaceum strain F156N33, isolated from an atmospheric sample in Virginia.</title>
        <authorList>
            <person name="Yang S."/>
            <person name="Vinatzer B.A."/>
            <person name="Coleman J."/>
        </authorList>
    </citation>
    <scope>NUCLEOTIDE SEQUENCE</scope>
    <source>
        <strain evidence="4">F156N33</strain>
    </source>
</reference>
<feature type="domain" description="Enoyl reductase (ER)" evidence="3">
    <location>
        <begin position="9"/>
        <end position="249"/>
    </location>
</feature>
<accession>A0A9P7KPL3</accession>
<dbReference type="InterPro" id="IPR047122">
    <property type="entry name" value="Trans-enoyl_RdTase-like"/>
</dbReference>
<dbReference type="InterPro" id="IPR013154">
    <property type="entry name" value="ADH-like_N"/>
</dbReference>
<evidence type="ECO:0000313" key="5">
    <source>
        <dbReference type="Proteomes" id="UP000782241"/>
    </source>
</evidence>
<proteinExistence type="inferred from homology"/>
<dbReference type="CDD" id="cd08249">
    <property type="entry name" value="enoyl_reductase_like"/>
    <property type="match status" value="1"/>
</dbReference>
<dbReference type="GO" id="GO:0016651">
    <property type="term" value="F:oxidoreductase activity, acting on NAD(P)H"/>
    <property type="evidence" value="ECO:0007669"/>
    <property type="project" value="InterPro"/>
</dbReference>
<dbReference type="PANTHER" id="PTHR45348:SF5">
    <property type="entry name" value="OXIDOREDUCTASE, PUTATIVE (AFU_ORTHOLOGUE AFUA_8G01420)-RELATED"/>
    <property type="match status" value="1"/>
</dbReference>
<keyword evidence="5" id="KW-1185">Reference proteome</keyword>
<dbReference type="InterPro" id="IPR020843">
    <property type="entry name" value="ER"/>
</dbReference>
<dbReference type="Pfam" id="PF08240">
    <property type="entry name" value="ADH_N"/>
    <property type="match status" value="1"/>
</dbReference>
<dbReference type="SMART" id="SM00829">
    <property type="entry name" value="PKS_ER"/>
    <property type="match status" value="1"/>
</dbReference>
<dbReference type="SUPFAM" id="SSF51735">
    <property type="entry name" value="NAD(P)-binding Rossmann-fold domains"/>
    <property type="match status" value="1"/>
</dbReference>
<keyword evidence="2" id="KW-0560">Oxidoreductase</keyword>
<dbReference type="Proteomes" id="UP000782241">
    <property type="component" value="Unassembled WGS sequence"/>
</dbReference>
<protein>
    <recommendedName>
        <fullName evidence="3">Enoyl reductase (ER) domain-containing protein</fullName>
    </recommendedName>
</protein>
<organism evidence="4 5">
    <name type="scientific">Fusarium avenaceum</name>
    <dbReference type="NCBI Taxonomy" id="40199"/>
    <lineage>
        <taxon>Eukaryota</taxon>
        <taxon>Fungi</taxon>
        <taxon>Dikarya</taxon>
        <taxon>Ascomycota</taxon>
        <taxon>Pezizomycotina</taxon>
        <taxon>Sordariomycetes</taxon>
        <taxon>Hypocreomycetidae</taxon>
        <taxon>Hypocreales</taxon>
        <taxon>Nectriaceae</taxon>
        <taxon>Fusarium</taxon>
        <taxon>Fusarium tricinctum species complex</taxon>
    </lineage>
</organism>
<dbReference type="InterPro" id="IPR036291">
    <property type="entry name" value="NAD(P)-bd_dom_sf"/>
</dbReference>
<dbReference type="AlphaFoldDB" id="A0A9P7KPL3"/>
<dbReference type="Gene3D" id="3.40.50.720">
    <property type="entry name" value="NAD(P)-binding Rossmann-like Domain"/>
    <property type="match status" value="1"/>
</dbReference>
<comment type="caution">
    <text evidence="4">The sequence shown here is derived from an EMBL/GenBank/DDBJ whole genome shotgun (WGS) entry which is preliminary data.</text>
</comment>
<comment type="similarity">
    <text evidence="1">Belongs to the zinc-containing alcohol dehydrogenase family.</text>
</comment>
<dbReference type="Gene3D" id="3.90.180.10">
    <property type="entry name" value="Medium-chain alcohol dehydrogenases, catalytic domain"/>
    <property type="match status" value="1"/>
</dbReference>
<evidence type="ECO:0000259" key="3">
    <source>
        <dbReference type="SMART" id="SM00829"/>
    </source>
</evidence>
<gene>
    <name evidence="4" type="ORF">KAF25_007946</name>
</gene>
<dbReference type="SUPFAM" id="SSF50129">
    <property type="entry name" value="GroES-like"/>
    <property type="match status" value="1"/>
</dbReference>
<dbReference type="InterPro" id="IPR011032">
    <property type="entry name" value="GroES-like_sf"/>
</dbReference>